<dbReference type="SUPFAM" id="SSF82689">
    <property type="entry name" value="Mechanosensitive channel protein MscS (YggB), C-terminal domain"/>
    <property type="match status" value="1"/>
</dbReference>
<dbReference type="STRING" id="471854.Dfer_1298"/>
<protein>
    <submittedName>
        <fullName evidence="9">MscS Mechanosensitive ion channel</fullName>
    </submittedName>
</protein>
<evidence type="ECO:0000256" key="6">
    <source>
        <dbReference type="ARBA" id="ARBA00023136"/>
    </source>
</evidence>
<dbReference type="PANTHER" id="PTHR30221">
    <property type="entry name" value="SMALL-CONDUCTANCE MECHANOSENSITIVE CHANNEL"/>
    <property type="match status" value="1"/>
</dbReference>
<feature type="transmembrane region" description="Helical" evidence="7">
    <location>
        <begin position="20"/>
        <end position="38"/>
    </location>
</feature>
<keyword evidence="10" id="KW-1185">Reference proteome</keyword>
<evidence type="ECO:0000256" key="5">
    <source>
        <dbReference type="ARBA" id="ARBA00022989"/>
    </source>
</evidence>
<feature type="domain" description="Mechanosensitive ion channel MscS" evidence="8">
    <location>
        <begin position="104"/>
        <end position="169"/>
    </location>
</feature>
<dbReference type="InterPro" id="IPR006685">
    <property type="entry name" value="MscS_channel_2nd"/>
</dbReference>
<dbReference type="GO" id="GO:0008381">
    <property type="term" value="F:mechanosensitive monoatomic ion channel activity"/>
    <property type="evidence" value="ECO:0007669"/>
    <property type="project" value="InterPro"/>
</dbReference>
<dbReference type="RefSeq" id="WP_015810800.1">
    <property type="nucleotide sequence ID" value="NC_013037.1"/>
</dbReference>
<dbReference type="InterPro" id="IPR006686">
    <property type="entry name" value="MscS_channel_CS"/>
</dbReference>
<dbReference type="InterPro" id="IPR011066">
    <property type="entry name" value="MscS_channel_C_sf"/>
</dbReference>
<dbReference type="eggNOG" id="COG0668">
    <property type="taxonomic scope" value="Bacteria"/>
</dbReference>
<dbReference type="Gene3D" id="3.30.70.100">
    <property type="match status" value="1"/>
</dbReference>
<evidence type="ECO:0000259" key="8">
    <source>
        <dbReference type="Pfam" id="PF00924"/>
    </source>
</evidence>
<accession>C6W666</accession>
<comment type="subcellular location">
    <subcellularLocation>
        <location evidence="1">Cell membrane</location>
        <topology evidence="1">Multi-pass membrane protein</topology>
    </subcellularLocation>
</comment>
<proteinExistence type="inferred from homology"/>
<evidence type="ECO:0000256" key="4">
    <source>
        <dbReference type="ARBA" id="ARBA00022692"/>
    </source>
</evidence>
<dbReference type="HOGENOM" id="CLU_037945_1_1_10"/>
<comment type="similarity">
    <text evidence="2">Belongs to the MscS (TC 1.A.23) family.</text>
</comment>
<dbReference type="InterPro" id="IPR045275">
    <property type="entry name" value="MscS_archaea/bacteria_type"/>
</dbReference>
<dbReference type="InterPro" id="IPR011014">
    <property type="entry name" value="MscS_channel_TM-2"/>
</dbReference>
<evidence type="ECO:0000256" key="3">
    <source>
        <dbReference type="ARBA" id="ARBA00022475"/>
    </source>
</evidence>
<dbReference type="InterPro" id="IPR008910">
    <property type="entry name" value="MSC_TM_helix"/>
</dbReference>
<dbReference type="Pfam" id="PF00924">
    <property type="entry name" value="MS_channel_2nd"/>
    <property type="match status" value="1"/>
</dbReference>
<organism evidence="9 10">
    <name type="scientific">Dyadobacter fermentans (strain ATCC 700827 / DSM 18053 / CIP 107007 / KCTC 52180 / NS114)</name>
    <dbReference type="NCBI Taxonomy" id="471854"/>
    <lineage>
        <taxon>Bacteria</taxon>
        <taxon>Pseudomonadati</taxon>
        <taxon>Bacteroidota</taxon>
        <taxon>Cytophagia</taxon>
        <taxon>Cytophagales</taxon>
        <taxon>Spirosomataceae</taxon>
        <taxon>Dyadobacter</taxon>
    </lineage>
</organism>
<dbReference type="InterPro" id="IPR010920">
    <property type="entry name" value="LSM_dom_sf"/>
</dbReference>
<dbReference type="EMBL" id="CP001619">
    <property type="protein sequence ID" value="ACT92546.1"/>
    <property type="molecule type" value="Genomic_DNA"/>
</dbReference>
<dbReference type="GO" id="GO:0005886">
    <property type="term" value="C:plasma membrane"/>
    <property type="evidence" value="ECO:0007669"/>
    <property type="project" value="UniProtKB-SubCell"/>
</dbReference>
<gene>
    <name evidence="9" type="ordered locus">Dfer_1298</name>
</gene>
<dbReference type="Gene3D" id="1.10.287.1260">
    <property type="match status" value="1"/>
</dbReference>
<evidence type="ECO:0000256" key="7">
    <source>
        <dbReference type="SAM" id="Phobius"/>
    </source>
</evidence>
<evidence type="ECO:0000313" key="10">
    <source>
        <dbReference type="Proteomes" id="UP000002011"/>
    </source>
</evidence>
<evidence type="ECO:0000313" key="9">
    <source>
        <dbReference type="EMBL" id="ACT92546.1"/>
    </source>
</evidence>
<dbReference type="Gene3D" id="2.30.30.60">
    <property type="match status" value="1"/>
</dbReference>
<keyword evidence="6 7" id="KW-0472">Membrane</keyword>
<name>C6W666_DYAFD</name>
<dbReference type="Pfam" id="PF05552">
    <property type="entry name" value="MS_channel_1st_1"/>
    <property type="match status" value="1"/>
</dbReference>
<feature type="transmembrane region" description="Helical" evidence="7">
    <location>
        <begin position="58"/>
        <end position="79"/>
    </location>
</feature>
<evidence type="ECO:0000256" key="2">
    <source>
        <dbReference type="ARBA" id="ARBA00008017"/>
    </source>
</evidence>
<sequence>MKIEQFYNKAYTWILAKGPAVLIGIAVLIVGFWLIRLLSRWLTTHMYKRKIDPSLTPFLLSLTVTTLRVLLIVSVMQIVGIQMTIFAALIGAIGVAAGLALSGTLQNFTSGVLILILKPFHVGDNIVAQGQEGTVEAIKIFYTVVKTYDNRKVVIPNSKLSNEVIINISGSGNRRLDVEMKFNNSIDFGEVKKVINNVLDHAQSALKVPARRIGISSIEPDGYKVMVNVWLDAHGYVDTKMEIQEKIMEALKGSGLKLPGLS</sequence>
<dbReference type="PANTHER" id="PTHR30221:SF1">
    <property type="entry name" value="SMALL-CONDUCTANCE MECHANOSENSITIVE CHANNEL"/>
    <property type="match status" value="1"/>
</dbReference>
<keyword evidence="4 7" id="KW-0812">Transmembrane</keyword>
<keyword evidence="3" id="KW-1003">Cell membrane</keyword>
<evidence type="ECO:0000256" key="1">
    <source>
        <dbReference type="ARBA" id="ARBA00004651"/>
    </source>
</evidence>
<dbReference type="KEGG" id="dfe:Dfer_1298"/>
<feature type="transmembrane region" description="Helical" evidence="7">
    <location>
        <begin position="85"/>
        <end position="105"/>
    </location>
</feature>
<keyword evidence="5 7" id="KW-1133">Transmembrane helix</keyword>
<dbReference type="InterPro" id="IPR023408">
    <property type="entry name" value="MscS_beta-dom_sf"/>
</dbReference>
<dbReference type="SUPFAM" id="SSF50182">
    <property type="entry name" value="Sm-like ribonucleoproteins"/>
    <property type="match status" value="1"/>
</dbReference>
<dbReference type="OrthoDB" id="9809206at2"/>
<dbReference type="PROSITE" id="PS01246">
    <property type="entry name" value="UPF0003"/>
    <property type="match status" value="1"/>
</dbReference>
<dbReference type="AlphaFoldDB" id="C6W666"/>
<reference evidence="9 10" key="1">
    <citation type="journal article" date="2009" name="Stand. Genomic Sci.">
        <title>Complete genome sequence of Dyadobacter fermentans type strain (NS114).</title>
        <authorList>
            <person name="Lang E."/>
            <person name="Lapidus A."/>
            <person name="Chertkov O."/>
            <person name="Brettin T."/>
            <person name="Detter J.C."/>
            <person name="Han C."/>
            <person name="Copeland A."/>
            <person name="Glavina Del Rio T."/>
            <person name="Nolan M."/>
            <person name="Chen F."/>
            <person name="Lucas S."/>
            <person name="Tice H."/>
            <person name="Cheng J.F."/>
            <person name="Land M."/>
            <person name="Hauser L."/>
            <person name="Chang Y.J."/>
            <person name="Jeffries C.D."/>
            <person name="Kopitz M."/>
            <person name="Bruce D."/>
            <person name="Goodwin L."/>
            <person name="Pitluck S."/>
            <person name="Ovchinnikova G."/>
            <person name="Pati A."/>
            <person name="Ivanova N."/>
            <person name="Mavrommatis K."/>
            <person name="Chen A."/>
            <person name="Palaniappan K."/>
            <person name="Chain P."/>
            <person name="Bristow J."/>
            <person name="Eisen J.A."/>
            <person name="Markowitz V."/>
            <person name="Hugenholtz P."/>
            <person name="Goker M."/>
            <person name="Rohde M."/>
            <person name="Kyrpides N.C."/>
            <person name="Klenk H.P."/>
        </authorList>
    </citation>
    <scope>NUCLEOTIDE SEQUENCE [LARGE SCALE GENOMIC DNA]</scope>
    <source>
        <strain evidence="10">ATCC 700827 / DSM 18053 / CIP 107007 / KCTC 52180 / NS114</strain>
    </source>
</reference>
<dbReference type="SUPFAM" id="SSF82861">
    <property type="entry name" value="Mechanosensitive channel protein MscS (YggB), transmembrane region"/>
    <property type="match status" value="1"/>
</dbReference>
<dbReference type="Proteomes" id="UP000002011">
    <property type="component" value="Chromosome"/>
</dbReference>